<comment type="caution">
    <text evidence="1">The sequence shown here is derived from an EMBL/GenBank/DDBJ whole genome shotgun (WGS) entry which is preliminary data.</text>
</comment>
<dbReference type="EMBL" id="FJZI01000004">
    <property type="protein sequence ID" value="CZX55639.1"/>
    <property type="molecule type" value="Genomic_DNA"/>
</dbReference>
<evidence type="ECO:0000313" key="1">
    <source>
        <dbReference type="EMBL" id="CZX55639.1"/>
    </source>
</evidence>
<protein>
    <submittedName>
        <fullName evidence="1">Uncharacterized protein</fullName>
    </submittedName>
</protein>
<gene>
    <name evidence="1" type="ORF">SAMEA2273372_02184</name>
</gene>
<evidence type="ECO:0000313" key="2">
    <source>
        <dbReference type="Proteomes" id="UP000076063"/>
    </source>
</evidence>
<dbReference type="AlphaFoldDB" id="A0A822WYH6"/>
<reference evidence="1 2" key="1">
    <citation type="submission" date="2016-03" db="EMBL/GenBank/DDBJ databases">
        <authorList>
            <consortium name="Pathogen Informatics"/>
        </authorList>
    </citation>
    <scope>NUCLEOTIDE SEQUENCE [LARGE SCALE GENOMIC DNA]</scope>
    <source>
        <strain evidence="2">e1527</strain>
    </source>
</reference>
<organism evidence="1 2">
    <name type="scientific">Enterobacter bugandensis</name>
    <dbReference type="NCBI Taxonomy" id="881260"/>
    <lineage>
        <taxon>Bacteria</taxon>
        <taxon>Pseudomonadati</taxon>
        <taxon>Pseudomonadota</taxon>
        <taxon>Gammaproteobacteria</taxon>
        <taxon>Enterobacterales</taxon>
        <taxon>Enterobacteriaceae</taxon>
        <taxon>Enterobacter</taxon>
    </lineage>
</organism>
<dbReference type="RefSeq" id="WP_063154981.1">
    <property type="nucleotide sequence ID" value="NZ_CP039452.1"/>
</dbReference>
<sequence length="89" mass="10256">MKAIKIINIFKAKENFPFMTCLITSMEENEKGINLTLESGESICIKDYGYYLLPEADGDLYREQMINSYRRLFSELCEISKGTVNSLMP</sequence>
<dbReference type="Proteomes" id="UP000076063">
    <property type="component" value="Unassembled WGS sequence"/>
</dbReference>
<name>A0A822WYH6_9ENTR</name>
<accession>A0A822WYH6</accession>
<proteinExistence type="predicted"/>